<sequence length="352" mass="41197">MWFKMHRHKTNDKNQLTDITSVNKYLKDSVEQSVLNGALKIKTGIYLQSLNFSNANDVQLTGYIWQHYKDSIHDEFKPDHTQIGFILPDQVNSAGDIEPREVYRKRNDNEEVIGWYFEATLRQPFDYSKYPFDRNSVWVRMWPSDFINHVILVPDLEAYNSTDLNVMFGIEKKIVLGIWEPENTFFNYKTQSYDTSFGINDNSRKSIPELHYNFVVKRKLESAFITYLLPLFLVAALLFAALLTVSKNDRILEKMGFNNSTFIGTSSALFFVVMLAHIQLKQQFQGAGIVYVEYFYILMYGMLVICTTNTYLFSISSKKNKNIITWKDNLLPKISYWPFLLGSIIIITFFFY</sequence>
<keyword evidence="3" id="KW-1185">Reference proteome</keyword>
<keyword evidence="1" id="KW-0812">Transmembrane</keyword>
<feature type="transmembrane region" description="Helical" evidence="1">
    <location>
        <begin position="294"/>
        <end position="313"/>
    </location>
</feature>
<gene>
    <name evidence="2" type="ORF">LPB138_08525</name>
</gene>
<name>A0A1D8P828_9FLAO</name>
<keyword evidence="1" id="KW-1133">Transmembrane helix</keyword>
<organism evidence="2 3">
    <name type="scientific">Urechidicola croceus</name>
    <dbReference type="NCBI Taxonomy" id="1850246"/>
    <lineage>
        <taxon>Bacteria</taxon>
        <taxon>Pseudomonadati</taxon>
        <taxon>Bacteroidota</taxon>
        <taxon>Flavobacteriia</taxon>
        <taxon>Flavobacteriales</taxon>
        <taxon>Flavobacteriaceae</taxon>
        <taxon>Urechidicola</taxon>
    </lineage>
</organism>
<keyword evidence="1" id="KW-0472">Membrane</keyword>
<evidence type="ECO:0000313" key="2">
    <source>
        <dbReference type="EMBL" id="AOW20718.1"/>
    </source>
</evidence>
<feature type="transmembrane region" description="Helical" evidence="1">
    <location>
        <begin position="257"/>
        <end position="278"/>
    </location>
</feature>
<evidence type="ECO:0008006" key="4">
    <source>
        <dbReference type="Google" id="ProtNLM"/>
    </source>
</evidence>
<proteinExistence type="predicted"/>
<dbReference type="OrthoDB" id="2489132at2"/>
<dbReference type="STRING" id="1850246.LPB138_08525"/>
<evidence type="ECO:0000313" key="3">
    <source>
        <dbReference type="Proteomes" id="UP000176050"/>
    </source>
</evidence>
<feature type="transmembrane region" description="Helical" evidence="1">
    <location>
        <begin position="224"/>
        <end position="245"/>
    </location>
</feature>
<dbReference type="KEGG" id="lul:LPB138_08525"/>
<accession>A0A1D8P828</accession>
<evidence type="ECO:0000256" key="1">
    <source>
        <dbReference type="SAM" id="Phobius"/>
    </source>
</evidence>
<reference evidence="2 3" key="1">
    <citation type="submission" date="2016-10" db="EMBL/GenBank/DDBJ databases">
        <title>Lutibacter sp. LPB0138, isolated from marine gastropod.</title>
        <authorList>
            <person name="Kim E."/>
            <person name="Yi H."/>
        </authorList>
    </citation>
    <scope>NUCLEOTIDE SEQUENCE [LARGE SCALE GENOMIC DNA]</scope>
    <source>
        <strain evidence="2 3">LPB0138</strain>
    </source>
</reference>
<feature type="transmembrane region" description="Helical" evidence="1">
    <location>
        <begin position="334"/>
        <end position="351"/>
    </location>
</feature>
<protein>
    <recommendedName>
        <fullName evidence="4">Neurotransmitter-gated ion-channel ligand-binding domain-containing protein</fullName>
    </recommendedName>
</protein>
<dbReference type="Proteomes" id="UP000176050">
    <property type="component" value="Chromosome"/>
</dbReference>
<dbReference type="AlphaFoldDB" id="A0A1D8P828"/>
<dbReference type="EMBL" id="CP017478">
    <property type="protein sequence ID" value="AOW20718.1"/>
    <property type="molecule type" value="Genomic_DNA"/>
</dbReference>